<dbReference type="PROSITE" id="PS50865">
    <property type="entry name" value="ZF_MYND_2"/>
    <property type="match status" value="1"/>
</dbReference>
<protein>
    <recommendedName>
        <fullName evidence="6">MYND-type domain-containing protein</fullName>
    </recommendedName>
</protein>
<proteinExistence type="predicted"/>
<accession>I0YIR7</accession>
<comment type="caution">
    <text evidence="7">The sequence shown here is derived from an EMBL/GenBank/DDBJ whole genome shotgun (WGS) entry which is preliminary data.</text>
</comment>
<organism evidence="7 8">
    <name type="scientific">Coccomyxa subellipsoidea (strain C-169)</name>
    <name type="common">Green microalga</name>
    <dbReference type="NCBI Taxonomy" id="574566"/>
    <lineage>
        <taxon>Eukaryota</taxon>
        <taxon>Viridiplantae</taxon>
        <taxon>Chlorophyta</taxon>
        <taxon>core chlorophytes</taxon>
        <taxon>Trebouxiophyceae</taxon>
        <taxon>Trebouxiophyceae incertae sedis</taxon>
        <taxon>Coccomyxaceae</taxon>
        <taxon>Coccomyxa</taxon>
        <taxon>Coccomyxa subellipsoidea</taxon>
    </lineage>
</organism>
<dbReference type="SUPFAM" id="SSF144232">
    <property type="entry name" value="HIT/MYND zinc finger-like"/>
    <property type="match status" value="1"/>
</dbReference>
<dbReference type="OrthoDB" id="552442at2759"/>
<dbReference type="InterPro" id="IPR002893">
    <property type="entry name" value="Znf_MYND"/>
</dbReference>
<dbReference type="GO" id="GO:0008270">
    <property type="term" value="F:zinc ion binding"/>
    <property type="evidence" value="ECO:0007669"/>
    <property type="project" value="UniProtKB-KW"/>
</dbReference>
<evidence type="ECO:0000313" key="8">
    <source>
        <dbReference type="Proteomes" id="UP000007264"/>
    </source>
</evidence>
<keyword evidence="5" id="KW-0732">Signal</keyword>
<evidence type="ECO:0000256" key="2">
    <source>
        <dbReference type="ARBA" id="ARBA00022771"/>
    </source>
</evidence>
<keyword evidence="3" id="KW-0862">Zinc</keyword>
<dbReference type="AlphaFoldDB" id="I0YIR7"/>
<dbReference type="Proteomes" id="UP000007264">
    <property type="component" value="Unassembled WGS sequence"/>
</dbReference>
<evidence type="ECO:0000313" key="7">
    <source>
        <dbReference type="EMBL" id="EIE18286.1"/>
    </source>
</evidence>
<gene>
    <name evidence="7" type="ORF">COCSUDRAFT_45536</name>
</gene>
<evidence type="ECO:0000256" key="5">
    <source>
        <dbReference type="SAM" id="SignalP"/>
    </source>
</evidence>
<reference evidence="7 8" key="1">
    <citation type="journal article" date="2012" name="Genome Biol.">
        <title>The genome of the polar eukaryotic microalga coccomyxa subellipsoidea reveals traits of cold adaptation.</title>
        <authorList>
            <person name="Blanc G."/>
            <person name="Agarkova I."/>
            <person name="Grimwood J."/>
            <person name="Kuo A."/>
            <person name="Brueggeman A."/>
            <person name="Dunigan D."/>
            <person name="Gurnon J."/>
            <person name="Ladunga I."/>
            <person name="Lindquist E."/>
            <person name="Lucas S."/>
            <person name="Pangilinan J."/>
            <person name="Proschold T."/>
            <person name="Salamov A."/>
            <person name="Schmutz J."/>
            <person name="Weeks D."/>
            <person name="Yamada T."/>
            <person name="Claverie J.M."/>
            <person name="Grigoriev I."/>
            <person name="Van Etten J."/>
            <person name="Lomsadze A."/>
            <person name="Borodovsky M."/>
        </authorList>
    </citation>
    <scope>NUCLEOTIDE SEQUENCE [LARGE SCALE GENOMIC DNA]</scope>
    <source>
        <strain evidence="7 8">C-169</strain>
    </source>
</reference>
<evidence type="ECO:0000259" key="6">
    <source>
        <dbReference type="PROSITE" id="PS50865"/>
    </source>
</evidence>
<name>I0YIR7_COCSC</name>
<dbReference type="eggNOG" id="ENOG502RZ3H">
    <property type="taxonomic scope" value="Eukaryota"/>
</dbReference>
<keyword evidence="8" id="KW-1185">Reference proteome</keyword>
<keyword evidence="1" id="KW-0479">Metal-binding</keyword>
<evidence type="ECO:0000256" key="3">
    <source>
        <dbReference type="ARBA" id="ARBA00022833"/>
    </source>
</evidence>
<feature type="signal peptide" evidence="5">
    <location>
        <begin position="1"/>
        <end position="21"/>
    </location>
</feature>
<feature type="chain" id="PRO_5003636370" description="MYND-type domain-containing protein" evidence="5">
    <location>
        <begin position="22"/>
        <end position="323"/>
    </location>
</feature>
<dbReference type="GeneID" id="17036193"/>
<dbReference type="Gene3D" id="6.10.140.2220">
    <property type="match status" value="1"/>
</dbReference>
<evidence type="ECO:0000256" key="1">
    <source>
        <dbReference type="ARBA" id="ARBA00022723"/>
    </source>
</evidence>
<dbReference type="RefSeq" id="XP_005642830.1">
    <property type="nucleotide sequence ID" value="XM_005642773.1"/>
</dbReference>
<dbReference type="EMBL" id="AGSI01000025">
    <property type="protein sequence ID" value="EIE18286.1"/>
    <property type="molecule type" value="Genomic_DNA"/>
</dbReference>
<evidence type="ECO:0000256" key="4">
    <source>
        <dbReference type="PROSITE-ProRule" id="PRU00134"/>
    </source>
</evidence>
<keyword evidence="2 4" id="KW-0863">Zinc-finger</keyword>
<sequence length="323" mass="36849">MGFVCLVQLLVLLLKLCTVYETLFPRISKDIQSYITEGGLALQSGIWEVYRPPPGVKYDGPRYRECIAEHAKRVDGLLPLAAVVPVLWRSWEGDDMARATFATLVALEALQSERDEWDALLQMNGLSMEMVKLLLYKVLLQAINNESAERDLSDKESAEIHRTICKYQAVDPTSPWVTEYFAVLLREFIPRRAMQAKEYKAQLDSWGEFRCKQTGGWMPLEQHRMAFKEDCWCSLGVAAWYQATIRLDPAFGDSELPAFTDGELQQECMHVRCHMCKELNDNLRWCNGCQQAKYCSKACQKKHWNSGHKFQCSAASSKGTQGV</sequence>
<feature type="domain" description="MYND-type" evidence="6">
    <location>
        <begin position="273"/>
        <end position="312"/>
    </location>
</feature>
<dbReference type="Pfam" id="PF01753">
    <property type="entry name" value="zf-MYND"/>
    <property type="match status" value="1"/>
</dbReference>
<dbReference type="KEGG" id="csl:COCSUDRAFT_45536"/>